<comment type="caution">
    <text evidence="3">The sequence shown here is derived from an EMBL/GenBank/DDBJ whole genome shotgun (WGS) entry which is preliminary data.</text>
</comment>
<feature type="region of interest" description="Disordered" evidence="2">
    <location>
        <begin position="50"/>
        <end position="74"/>
    </location>
</feature>
<dbReference type="EMBL" id="MPUH01000100">
    <property type="protein sequence ID" value="OMJ90573.1"/>
    <property type="molecule type" value="Genomic_DNA"/>
</dbReference>
<name>A0A1R2CAX3_9CILI</name>
<evidence type="ECO:0000313" key="3">
    <source>
        <dbReference type="EMBL" id="OMJ86149.1"/>
    </source>
</evidence>
<feature type="compositionally biased region" description="Basic and acidic residues" evidence="2">
    <location>
        <begin position="57"/>
        <end position="74"/>
    </location>
</feature>
<evidence type="ECO:0000313" key="5">
    <source>
        <dbReference type="Proteomes" id="UP000187209"/>
    </source>
</evidence>
<feature type="region of interest" description="Disordered" evidence="2">
    <location>
        <begin position="301"/>
        <end position="330"/>
    </location>
</feature>
<organism evidence="3 5">
    <name type="scientific">Stentor coeruleus</name>
    <dbReference type="NCBI Taxonomy" id="5963"/>
    <lineage>
        <taxon>Eukaryota</taxon>
        <taxon>Sar</taxon>
        <taxon>Alveolata</taxon>
        <taxon>Ciliophora</taxon>
        <taxon>Postciliodesmatophora</taxon>
        <taxon>Heterotrichea</taxon>
        <taxon>Heterotrichida</taxon>
        <taxon>Stentoridae</taxon>
        <taxon>Stentor</taxon>
    </lineage>
</organism>
<reference evidence="3 5" key="1">
    <citation type="submission" date="2016-11" db="EMBL/GenBank/DDBJ databases">
        <title>The macronuclear genome of Stentor coeruleus: a giant cell with tiny introns.</title>
        <authorList>
            <person name="Slabodnick M."/>
            <person name="Ruby J.G."/>
            <person name="Reiff S.B."/>
            <person name="Swart E.C."/>
            <person name="Gosai S."/>
            <person name="Prabakaran S."/>
            <person name="Witkowska E."/>
            <person name="Larue G.E."/>
            <person name="Fisher S."/>
            <person name="Freeman R.M."/>
            <person name="Gunawardena J."/>
            <person name="Chu W."/>
            <person name="Stover N.A."/>
            <person name="Gregory B.D."/>
            <person name="Nowacki M."/>
            <person name="Derisi J."/>
            <person name="Roy S.W."/>
            <person name="Marshall W.F."/>
            <person name="Sood P."/>
        </authorList>
    </citation>
    <scope>NUCLEOTIDE SEQUENCE [LARGE SCALE GENOMIC DNA]</scope>
    <source>
        <strain evidence="3">WM001</strain>
    </source>
</reference>
<dbReference type="AlphaFoldDB" id="A0A1R2CAX3"/>
<evidence type="ECO:0000313" key="4">
    <source>
        <dbReference type="EMBL" id="OMJ90573.1"/>
    </source>
</evidence>
<keyword evidence="1" id="KW-0175">Coiled coil</keyword>
<accession>A0A1R2CAX3</accession>
<evidence type="ECO:0000256" key="2">
    <source>
        <dbReference type="SAM" id="MobiDB-lite"/>
    </source>
</evidence>
<keyword evidence="5" id="KW-1185">Reference proteome</keyword>
<feature type="coiled-coil region" evidence="1">
    <location>
        <begin position="114"/>
        <end position="167"/>
    </location>
</feature>
<proteinExistence type="predicted"/>
<protein>
    <submittedName>
        <fullName evidence="3">Uncharacterized protein</fullName>
    </submittedName>
</protein>
<gene>
    <name evidence="3" type="ORF">SteCoe_12425</name>
    <name evidence="4" type="ORF">SteCoe_7070</name>
</gene>
<dbReference type="OrthoDB" id="327045at2759"/>
<dbReference type="EMBL" id="MPUH01000215">
    <property type="protein sequence ID" value="OMJ86149.1"/>
    <property type="molecule type" value="Genomic_DNA"/>
</dbReference>
<dbReference type="Proteomes" id="UP000187209">
    <property type="component" value="Unassembled WGS sequence"/>
</dbReference>
<evidence type="ECO:0000256" key="1">
    <source>
        <dbReference type="SAM" id="Coils"/>
    </source>
</evidence>
<sequence>MATQYLESQLKALNLKESVNTAIQSAVHNVIGAFILNLTNLALVISEKRQRFKPKQPKTEESPVVKPKPDKKNREEYFKEMHKKVEESKEFTKKLEEEKMIRLKRIQEREREMRMKAIQEIEEQRSRQAEIEKKLEEEKQKKISELIQKNENRKKNLEEVKQDITKRTINSKPLYKQMEDAYKQQVLMPQLEQHKAELAKKRILYQPLDHNELKEHLKKHEEIKREQEYRRKKELKQKILEAEVNSASSNLNSKFTLAVLEEEKRKKDELEKIKEERHINANKRLQYSKLVKEMFPPVINEGKKFDPDPISKSGKNLKRAFSGDGSREQSIEKRKINVADYKSEIGSIPKRHWKKNPLVPGPKETREAKIVDYLSEKRKERDNQPTDIKPIHIDLQEDLLDDNFDNEKVKKIKAKAELVDRVAKKQERLLVNMKDDGVKGIEVGDQVNDMILSSIKAKLALLDKFNSK</sequence>
<feature type="coiled-coil region" evidence="1">
    <location>
        <begin position="210"/>
        <end position="280"/>
    </location>
</feature>